<dbReference type="OrthoDB" id="9809748at2"/>
<dbReference type="InterPro" id="IPR038063">
    <property type="entry name" value="Transpep_catalytic_dom"/>
</dbReference>
<comment type="caution">
    <text evidence="10">The sequence shown here is derived from an EMBL/GenBank/DDBJ whole genome shotgun (WGS) entry which is preliminary data.</text>
</comment>
<feature type="active site" description="Proton donor/acceptor" evidence="7">
    <location>
        <position position="154"/>
    </location>
</feature>
<dbReference type="PANTHER" id="PTHR36699:SF1">
    <property type="entry name" value="L,D-TRANSPEPTIDASE YAFK-RELATED"/>
    <property type="match status" value="1"/>
</dbReference>
<proteinExistence type="inferred from homology"/>
<keyword evidence="8" id="KW-0732">Signal</keyword>
<dbReference type="PROSITE" id="PS52029">
    <property type="entry name" value="LD_TPASE"/>
    <property type="match status" value="1"/>
</dbReference>
<organism evidence="10 11">
    <name type="scientific">Chitinophaga cymbidii</name>
    <dbReference type="NCBI Taxonomy" id="1096750"/>
    <lineage>
        <taxon>Bacteria</taxon>
        <taxon>Pseudomonadati</taxon>
        <taxon>Bacteroidota</taxon>
        <taxon>Chitinophagia</taxon>
        <taxon>Chitinophagales</taxon>
        <taxon>Chitinophagaceae</taxon>
        <taxon>Chitinophaga</taxon>
    </lineage>
</organism>
<keyword evidence="4 7" id="KW-0133">Cell shape</keyword>
<evidence type="ECO:0000256" key="6">
    <source>
        <dbReference type="ARBA" id="ARBA00023316"/>
    </source>
</evidence>
<dbReference type="SUPFAM" id="SSF141523">
    <property type="entry name" value="L,D-transpeptidase catalytic domain-like"/>
    <property type="match status" value="1"/>
</dbReference>
<dbReference type="RefSeq" id="WP_146866395.1">
    <property type="nucleotide sequence ID" value="NZ_BKAU01000005.1"/>
</dbReference>
<feature type="active site" description="Nucleophile" evidence="7">
    <location>
        <position position="162"/>
    </location>
</feature>
<evidence type="ECO:0000259" key="9">
    <source>
        <dbReference type="PROSITE" id="PS52029"/>
    </source>
</evidence>
<accession>A0A512RQZ8</accession>
<feature type="domain" description="L,D-TPase catalytic" evidence="9">
    <location>
        <begin position="60"/>
        <end position="193"/>
    </location>
</feature>
<comment type="pathway">
    <text evidence="1 7">Cell wall biogenesis; peptidoglycan biosynthesis.</text>
</comment>
<dbReference type="EMBL" id="BKAU01000005">
    <property type="protein sequence ID" value="GEP98149.1"/>
    <property type="molecule type" value="Genomic_DNA"/>
</dbReference>
<dbReference type="InterPro" id="IPR005490">
    <property type="entry name" value="LD_TPept_cat_dom"/>
</dbReference>
<dbReference type="GO" id="GO:0016740">
    <property type="term" value="F:transferase activity"/>
    <property type="evidence" value="ECO:0007669"/>
    <property type="project" value="UniProtKB-KW"/>
</dbReference>
<protein>
    <recommendedName>
        <fullName evidence="9">L,D-TPase catalytic domain-containing protein</fullName>
    </recommendedName>
</protein>
<keyword evidence="11" id="KW-1185">Reference proteome</keyword>
<keyword evidence="6 7" id="KW-0961">Cell wall biogenesis/degradation</keyword>
<comment type="similarity">
    <text evidence="2">Belongs to the YkuD family.</text>
</comment>
<feature type="chain" id="PRO_5021983671" description="L,D-TPase catalytic domain-containing protein" evidence="8">
    <location>
        <begin position="20"/>
        <end position="272"/>
    </location>
</feature>
<dbReference type="CDD" id="cd16913">
    <property type="entry name" value="YkuD_like"/>
    <property type="match status" value="1"/>
</dbReference>
<dbReference type="PANTHER" id="PTHR36699">
    <property type="entry name" value="LD-TRANSPEPTIDASE"/>
    <property type="match status" value="1"/>
</dbReference>
<reference evidence="10 11" key="1">
    <citation type="submission" date="2019-07" db="EMBL/GenBank/DDBJ databases">
        <title>Whole genome shotgun sequence of Chitinophaga cymbidii NBRC 109752.</title>
        <authorList>
            <person name="Hosoyama A."/>
            <person name="Uohara A."/>
            <person name="Ohji S."/>
            <person name="Ichikawa N."/>
        </authorList>
    </citation>
    <scope>NUCLEOTIDE SEQUENCE [LARGE SCALE GENOMIC DNA]</scope>
    <source>
        <strain evidence="10 11">NBRC 109752</strain>
    </source>
</reference>
<evidence type="ECO:0000256" key="5">
    <source>
        <dbReference type="ARBA" id="ARBA00022984"/>
    </source>
</evidence>
<keyword evidence="5 7" id="KW-0573">Peptidoglycan synthesis</keyword>
<sequence length="272" mass="30738">MKRIVFGMLLLAGALNAQAQQSFLENQKLYPRVGEAFREKEEALKKEFAKKGISYPAKQMYIRSFKLDSELEIWVRNNVTDTFTLLKTYRVCSLSGKMGPKRKEGDRQVPEGFYYINDFNPNSSFHLSLGINYPNYSDKILSDQKKPGGDIYIHGSCLTIGCIPLTDDFIEEVYILAVNAKNNGQDFIPVHVFPVRFGNTRSLDYLGSISLTDNEAQKFWVNLKEAYDYFEKTRKIPVVMVNSQGKYVYTGRGASGQALAQARSENATGSGK</sequence>
<dbReference type="GO" id="GO:0071555">
    <property type="term" value="P:cell wall organization"/>
    <property type="evidence" value="ECO:0007669"/>
    <property type="project" value="UniProtKB-UniRule"/>
</dbReference>
<dbReference type="Pfam" id="PF03734">
    <property type="entry name" value="YkuD"/>
    <property type="match status" value="1"/>
</dbReference>
<evidence type="ECO:0000256" key="2">
    <source>
        <dbReference type="ARBA" id="ARBA00005992"/>
    </source>
</evidence>
<evidence type="ECO:0000256" key="3">
    <source>
        <dbReference type="ARBA" id="ARBA00022679"/>
    </source>
</evidence>
<evidence type="ECO:0000256" key="4">
    <source>
        <dbReference type="ARBA" id="ARBA00022960"/>
    </source>
</evidence>
<evidence type="ECO:0000313" key="11">
    <source>
        <dbReference type="Proteomes" id="UP000321436"/>
    </source>
</evidence>
<feature type="signal peptide" evidence="8">
    <location>
        <begin position="1"/>
        <end position="19"/>
    </location>
</feature>
<dbReference type="GO" id="GO:0004180">
    <property type="term" value="F:carboxypeptidase activity"/>
    <property type="evidence" value="ECO:0007669"/>
    <property type="project" value="UniProtKB-ARBA"/>
</dbReference>
<evidence type="ECO:0000256" key="1">
    <source>
        <dbReference type="ARBA" id="ARBA00004752"/>
    </source>
</evidence>
<dbReference type="AlphaFoldDB" id="A0A512RQZ8"/>
<dbReference type="GO" id="GO:0009252">
    <property type="term" value="P:peptidoglycan biosynthetic process"/>
    <property type="evidence" value="ECO:0007669"/>
    <property type="project" value="UniProtKB-UniPathway"/>
</dbReference>
<gene>
    <name evidence="10" type="ORF">CCY01nite_44090</name>
</gene>
<evidence type="ECO:0000256" key="8">
    <source>
        <dbReference type="SAM" id="SignalP"/>
    </source>
</evidence>
<dbReference type="UniPathway" id="UPA00219"/>
<evidence type="ECO:0000256" key="7">
    <source>
        <dbReference type="PROSITE-ProRule" id="PRU01373"/>
    </source>
</evidence>
<dbReference type="Proteomes" id="UP000321436">
    <property type="component" value="Unassembled WGS sequence"/>
</dbReference>
<keyword evidence="3" id="KW-0808">Transferase</keyword>
<evidence type="ECO:0000313" key="10">
    <source>
        <dbReference type="EMBL" id="GEP98149.1"/>
    </source>
</evidence>
<dbReference type="GO" id="GO:0008360">
    <property type="term" value="P:regulation of cell shape"/>
    <property type="evidence" value="ECO:0007669"/>
    <property type="project" value="UniProtKB-UniRule"/>
</dbReference>
<name>A0A512RQZ8_9BACT</name>